<keyword evidence="3" id="KW-0067">ATP-binding</keyword>
<feature type="domain" description="Histidine kinase/HSP90-like ATPase" evidence="2">
    <location>
        <begin position="59"/>
        <end position="178"/>
    </location>
</feature>
<dbReference type="AlphaFoldDB" id="A0A7W2D315"/>
<dbReference type="InterPro" id="IPR036890">
    <property type="entry name" value="HATPase_C_sf"/>
</dbReference>
<dbReference type="EMBL" id="JACEQY010000023">
    <property type="protein sequence ID" value="MBA4863811.1"/>
    <property type="molecule type" value="Genomic_DNA"/>
</dbReference>
<keyword evidence="4" id="KW-1185">Reference proteome</keyword>
<evidence type="ECO:0000259" key="2">
    <source>
        <dbReference type="Pfam" id="PF13581"/>
    </source>
</evidence>
<dbReference type="PANTHER" id="PTHR35526">
    <property type="entry name" value="ANTI-SIGMA-F FACTOR RSBW-RELATED"/>
    <property type="match status" value="1"/>
</dbReference>
<dbReference type="CDD" id="cd16936">
    <property type="entry name" value="HATPase_RsbW-like"/>
    <property type="match status" value="1"/>
</dbReference>
<protein>
    <submittedName>
        <fullName evidence="3">ATP-binding protein</fullName>
    </submittedName>
</protein>
<dbReference type="SUPFAM" id="SSF55874">
    <property type="entry name" value="ATPase domain of HSP90 chaperone/DNA topoisomerase II/histidine kinase"/>
    <property type="match status" value="1"/>
</dbReference>
<dbReference type="InterPro" id="IPR003594">
    <property type="entry name" value="HATPase_dom"/>
</dbReference>
<dbReference type="Proteomes" id="UP000586976">
    <property type="component" value="Unassembled WGS sequence"/>
</dbReference>
<evidence type="ECO:0000313" key="4">
    <source>
        <dbReference type="Proteomes" id="UP000586976"/>
    </source>
</evidence>
<dbReference type="RefSeq" id="WP_181865512.1">
    <property type="nucleotide sequence ID" value="NZ_JACEQY010000023.1"/>
</dbReference>
<keyword evidence="1" id="KW-0723">Serine/threonine-protein kinase</keyword>
<dbReference type="GO" id="GO:0005524">
    <property type="term" value="F:ATP binding"/>
    <property type="evidence" value="ECO:0007669"/>
    <property type="project" value="UniProtKB-KW"/>
</dbReference>
<organism evidence="3 4">
    <name type="scientific">Streptomyces himalayensis subsp. aureolus</name>
    <dbReference type="NCBI Taxonomy" id="2758039"/>
    <lineage>
        <taxon>Bacteria</taxon>
        <taxon>Bacillati</taxon>
        <taxon>Actinomycetota</taxon>
        <taxon>Actinomycetes</taxon>
        <taxon>Kitasatosporales</taxon>
        <taxon>Streptomycetaceae</taxon>
        <taxon>Streptomyces</taxon>
        <taxon>Streptomyces himalayensis</taxon>
    </lineage>
</organism>
<name>A0A7W2D315_9ACTN</name>
<evidence type="ECO:0000256" key="1">
    <source>
        <dbReference type="ARBA" id="ARBA00022527"/>
    </source>
</evidence>
<keyword evidence="1" id="KW-0418">Kinase</keyword>
<dbReference type="GO" id="GO:0004674">
    <property type="term" value="F:protein serine/threonine kinase activity"/>
    <property type="evidence" value="ECO:0007669"/>
    <property type="project" value="UniProtKB-KW"/>
</dbReference>
<dbReference type="Pfam" id="PF13581">
    <property type="entry name" value="HATPase_c_2"/>
    <property type="match status" value="1"/>
</dbReference>
<keyword evidence="3" id="KW-0547">Nucleotide-binding</keyword>
<dbReference type="PANTHER" id="PTHR35526:SF3">
    <property type="entry name" value="ANTI-SIGMA-F FACTOR RSBW"/>
    <property type="match status" value="1"/>
</dbReference>
<evidence type="ECO:0000313" key="3">
    <source>
        <dbReference type="EMBL" id="MBA4863811.1"/>
    </source>
</evidence>
<keyword evidence="1" id="KW-0808">Transferase</keyword>
<reference evidence="3 4" key="1">
    <citation type="submission" date="2020-07" db="EMBL/GenBank/DDBJ databases">
        <title>Streptomyces isolated from Indian soil.</title>
        <authorList>
            <person name="Mandal S."/>
            <person name="Maiti P.K."/>
        </authorList>
    </citation>
    <scope>NUCLEOTIDE SEQUENCE [LARGE SCALE GENOMIC DNA]</scope>
    <source>
        <strain evidence="3 4">PSKA54</strain>
    </source>
</reference>
<accession>A0A7W2D315</accession>
<dbReference type="InterPro" id="IPR050267">
    <property type="entry name" value="Anti-sigma-factor_SerPK"/>
</dbReference>
<proteinExistence type="predicted"/>
<sequence length="182" mass="19576">MSAEPVEGSIDAPQIAATWEWMCWAVDGIGPPAPGHSHSVTSTPEDRHGPVRCSALALPPEPRSAHIARDFTRAALVGRTADERIEDVAVTVSELVSNALRYGRIPSVDLASQSSVWLAVWDRWSCVVCAVTDAGNGIPFVKQADEFAESGRGLQVVSALSDAWGWSPRADRGKVVWAMFLL</sequence>
<dbReference type="Gene3D" id="3.30.565.10">
    <property type="entry name" value="Histidine kinase-like ATPase, C-terminal domain"/>
    <property type="match status" value="1"/>
</dbReference>
<gene>
    <name evidence="3" type="ORF">H1V43_21065</name>
</gene>
<comment type="caution">
    <text evidence="3">The sequence shown here is derived from an EMBL/GenBank/DDBJ whole genome shotgun (WGS) entry which is preliminary data.</text>
</comment>